<evidence type="ECO:0000256" key="5">
    <source>
        <dbReference type="ARBA" id="ARBA00022989"/>
    </source>
</evidence>
<name>A0ABS5QE17_9PROT</name>
<comment type="caution">
    <text evidence="9">The sequence shown here is derived from an EMBL/GenBank/DDBJ whole genome shotgun (WGS) entry which is preliminary data.</text>
</comment>
<dbReference type="EMBL" id="JAHCDA010000002">
    <property type="protein sequence ID" value="MBS7811945.1"/>
    <property type="molecule type" value="Genomic_DNA"/>
</dbReference>
<evidence type="ECO:0000256" key="8">
    <source>
        <dbReference type="SAM" id="Phobius"/>
    </source>
</evidence>
<feature type="transmembrane region" description="Helical" evidence="8">
    <location>
        <begin position="196"/>
        <end position="213"/>
    </location>
</feature>
<evidence type="ECO:0000256" key="4">
    <source>
        <dbReference type="ARBA" id="ARBA00022692"/>
    </source>
</evidence>
<keyword evidence="6 8" id="KW-0472">Membrane</keyword>
<organism evidence="9 10">
    <name type="scientific">Roseococcus pinisoli</name>
    <dbReference type="NCBI Taxonomy" id="2835040"/>
    <lineage>
        <taxon>Bacteria</taxon>
        <taxon>Pseudomonadati</taxon>
        <taxon>Pseudomonadota</taxon>
        <taxon>Alphaproteobacteria</taxon>
        <taxon>Acetobacterales</taxon>
        <taxon>Roseomonadaceae</taxon>
        <taxon>Roseococcus</taxon>
    </lineage>
</organism>
<proteinExistence type="inferred from homology"/>
<dbReference type="Pfam" id="PF02417">
    <property type="entry name" value="Chromate_transp"/>
    <property type="match status" value="1"/>
</dbReference>
<reference evidence="9 10" key="1">
    <citation type="submission" date="2021-05" db="EMBL/GenBank/DDBJ databases">
        <title>Roseococcus sp. XZZS9, whole genome shotgun sequencing project.</title>
        <authorList>
            <person name="Zhao G."/>
            <person name="Shen L."/>
        </authorList>
    </citation>
    <scope>NUCLEOTIDE SEQUENCE [LARGE SCALE GENOMIC DNA]</scope>
    <source>
        <strain evidence="9 10">XZZS9</strain>
    </source>
</reference>
<dbReference type="InterPro" id="IPR003370">
    <property type="entry name" value="Chromate_transpt"/>
</dbReference>
<feature type="transmembrane region" description="Helical" evidence="8">
    <location>
        <begin position="112"/>
        <end position="135"/>
    </location>
</feature>
<keyword evidence="5 8" id="KW-1133">Transmembrane helix</keyword>
<comment type="subcellular location">
    <subcellularLocation>
        <location evidence="1">Cell membrane</location>
        <topology evidence="1">Multi-pass membrane protein</topology>
    </subcellularLocation>
</comment>
<dbReference type="Proteomes" id="UP000766336">
    <property type="component" value="Unassembled WGS sequence"/>
</dbReference>
<evidence type="ECO:0000313" key="9">
    <source>
        <dbReference type="EMBL" id="MBS7811945.1"/>
    </source>
</evidence>
<feature type="transmembrane region" description="Helical" evidence="8">
    <location>
        <begin position="147"/>
        <end position="166"/>
    </location>
</feature>
<gene>
    <name evidence="9" type="ORF">KHU32_13425</name>
</gene>
<dbReference type="InterPro" id="IPR052518">
    <property type="entry name" value="CHR_Transporter"/>
</dbReference>
<dbReference type="PANTHER" id="PTHR43663:SF1">
    <property type="entry name" value="CHROMATE TRANSPORTER"/>
    <property type="match status" value="1"/>
</dbReference>
<evidence type="ECO:0000256" key="3">
    <source>
        <dbReference type="ARBA" id="ARBA00022475"/>
    </source>
</evidence>
<evidence type="ECO:0000256" key="2">
    <source>
        <dbReference type="ARBA" id="ARBA00005262"/>
    </source>
</evidence>
<sequence length="218" mass="22534">MAESLSQQAAGPGQQAPSPSGVKAGRLPADQPQPAATTKVPGRLELFLGFAKIGALGFGGVGPWARHVIVEERQWLTEREYAEVLGMGQILPGPNVGNAAVMIGRGFHGLPGALLASAGLYIGPLCILIVLAMLYDAYGALPRVAPFMTGVAAAAAGMVIGMALKMGFNLKPPVQLVAVGLLAMGAAAWLRLPLPLIVVILAPLGIWISLRLARKPQP</sequence>
<comment type="similarity">
    <text evidence="2">Belongs to the chromate ion transporter (CHR) (TC 2.A.51) family.</text>
</comment>
<dbReference type="RefSeq" id="WP_213670586.1">
    <property type="nucleotide sequence ID" value="NZ_JAHCDA010000002.1"/>
</dbReference>
<evidence type="ECO:0000256" key="7">
    <source>
        <dbReference type="SAM" id="MobiDB-lite"/>
    </source>
</evidence>
<evidence type="ECO:0000256" key="6">
    <source>
        <dbReference type="ARBA" id="ARBA00023136"/>
    </source>
</evidence>
<accession>A0ABS5QE17</accession>
<keyword evidence="3" id="KW-1003">Cell membrane</keyword>
<evidence type="ECO:0000313" key="10">
    <source>
        <dbReference type="Proteomes" id="UP000766336"/>
    </source>
</evidence>
<dbReference type="PANTHER" id="PTHR43663">
    <property type="entry name" value="CHROMATE TRANSPORT PROTEIN-RELATED"/>
    <property type="match status" value="1"/>
</dbReference>
<keyword evidence="10" id="KW-1185">Reference proteome</keyword>
<protein>
    <submittedName>
        <fullName evidence="9">Chromate transporter</fullName>
    </submittedName>
</protein>
<keyword evidence="4 8" id="KW-0812">Transmembrane</keyword>
<evidence type="ECO:0000256" key="1">
    <source>
        <dbReference type="ARBA" id="ARBA00004651"/>
    </source>
</evidence>
<feature type="compositionally biased region" description="Low complexity" evidence="7">
    <location>
        <begin position="1"/>
        <end position="21"/>
    </location>
</feature>
<feature type="region of interest" description="Disordered" evidence="7">
    <location>
        <begin position="1"/>
        <end position="37"/>
    </location>
</feature>